<keyword evidence="5 6" id="KW-0879">Wnt signaling pathway</keyword>
<feature type="compositionally biased region" description="Basic residues" evidence="7">
    <location>
        <begin position="248"/>
        <end position="260"/>
    </location>
</feature>
<feature type="compositionally biased region" description="Polar residues" evidence="7">
    <location>
        <begin position="234"/>
        <end position="246"/>
    </location>
</feature>
<dbReference type="Pfam" id="PF02377">
    <property type="entry name" value="Dishevelled"/>
    <property type="match status" value="2"/>
</dbReference>
<accession>A0AAJ7TUG0</accession>
<dbReference type="GO" id="GO:0035556">
    <property type="term" value="P:intracellular signal transduction"/>
    <property type="evidence" value="ECO:0007669"/>
    <property type="project" value="InterPro"/>
</dbReference>
<evidence type="ECO:0000259" key="8">
    <source>
        <dbReference type="PROSITE" id="PS50106"/>
    </source>
</evidence>
<dbReference type="Gene3D" id="1.10.10.10">
    <property type="entry name" value="Winged helix-like DNA-binding domain superfamily/Winged helix DNA-binding domain"/>
    <property type="match status" value="1"/>
</dbReference>
<feature type="compositionally biased region" description="Pro residues" evidence="7">
    <location>
        <begin position="728"/>
        <end position="740"/>
    </location>
</feature>
<dbReference type="InterPro" id="IPR036388">
    <property type="entry name" value="WH-like_DNA-bd_sf"/>
</dbReference>
<dbReference type="PANTHER" id="PTHR10878">
    <property type="entry name" value="SEGMENT POLARITY PROTEIN DISHEVELLED"/>
    <property type="match status" value="1"/>
</dbReference>
<proteinExistence type="inferred from homology"/>
<feature type="region of interest" description="Disordered" evidence="7">
    <location>
        <begin position="84"/>
        <end position="270"/>
    </location>
</feature>
<dbReference type="GO" id="GO:0005109">
    <property type="term" value="F:frizzled binding"/>
    <property type="evidence" value="ECO:0007669"/>
    <property type="project" value="TreeGrafter"/>
</dbReference>
<organism evidence="11 12">
    <name type="scientific">Petromyzon marinus</name>
    <name type="common">Sea lamprey</name>
    <dbReference type="NCBI Taxonomy" id="7757"/>
    <lineage>
        <taxon>Eukaryota</taxon>
        <taxon>Metazoa</taxon>
        <taxon>Chordata</taxon>
        <taxon>Craniata</taxon>
        <taxon>Vertebrata</taxon>
        <taxon>Cyclostomata</taxon>
        <taxon>Hyperoartia</taxon>
        <taxon>Petromyzontiformes</taxon>
        <taxon>Petromyzontidae</taxon>
        <taxon>Petromyzon</taxon>
    </lineage>
</organism>
<dbReference type="SUPFAM" id="SSF50156">
    <property type="entry name" value="PDZ domain-like"/>
    <property type="match status" value="1"/>
</dbReference>
<keyword evidence="11" id="KW-1185">Reference proteome</keyword>
<gene>
    <name evidence="12" type="primary">LOC116950553</name>
</gene>
<dbReference type="CDD" id="cd04438">
    <property type="entry name" value="DEP_dishevelled"/>
    <property type="match status" value="1"/>
</dbReference>
<feature type="compositionally biased region" description="Low complexity" evidence="7">
    <location>
        <begin position="707"/>
        <end position="718"/>
    </location>
</feature>
<comment type="subcellular location">
    <subcellularLocation>
        <location evidence="1">Cytoplasm</location>
    </subcellularLocation>
</comment>
<dbReference type="PROSITE" id="PS50106">
    <property type="entry name" value="PDZ"/>
    <property type="match status" value="1"/>
</dbReference>
<feature type="compositionally biased region" description="Basic and acidic residues" evidence="7">
    <location>
        <begin position="139"/>
        <end position="156"/>
    </location>
</feature>
<dbReference type="InterPro" id="IPR003351">
    <property type="entry name" value="Dishevelled_protein_dom"/>
</dbReference>
<evidence type="ECO:0000256" key="5">
    <source>
        <dbReference type="ARBA" id="ARBA00022687"/>
    </source>
</evidence>
<dbReference type="Pfam" id="PF00778">
    <property type="entry name" value="DIX"/>
    <property type="match status" value="1"/>
</dbReference>
<feature type="domain" description="DIX" evidence="10">
    <location>
        <begin position="1"/>
        <end position="82"/>
    </location>
</feature>
<dbReference type="InterPro" id="IPR008339">
    <property type="entry name" value="Dishevelled_fam"/>
</dbReference>
<feature type="domain" description="DEP" evidence="9">
    <location>
        <begin position="462"/>
        <end position="536"/>
    </location>
</feature>
<dbReference type="PRINTS" id="PR01760">
    <property type="entry name" value="DISHEVELLED"/>
</dbReference>
<dbReference type="SMART" id="SM00228">
    <property type="entry name" value="PDZ"/>
    <property type="match status" value="1"/>
</dbReference>
<dbReference type="FunFam" id="1.10.10.10:FF:000040">
    <property type="entry name" value="segment polarity protein dishevelled homolog DVL-3"/>
    <property type="match status" value="1"/>
</dbReference>
<dbReference type="FunFam" id="2.30.42.10:FF:000014">
    <property type="entry name" value="Segment polarity protein dishevelled homolog DVL-3"/>
    <property type="match status" value="1"/>
</dbReference>
<feature type="domain" description="PDZ" evidence="8">
    <location>
        <begin position="284"/>
        <end position="356"/>
    </location>
</feature>
<dbReference type="SMART" id="SM00049">
    <property type="entry name" value="DEP"/>
    <property type="match status" value="1"/>
</dbReference>
<feature type="compositionally biased region" description="Low complexity" evidence="7">
    <location>
        <begin position="620"/>
        <end position="634"/>
    </location>
</feature>
<evidence type="ECO:0000259" key="10">
    <source>
        <dbReference type="PROSITE" id="PS50841"/>
    </source>
</evidence>
<dbReference type="InterPro" id="IPR036034">
    <property type="entry name" value="PDZ_sf"/>
</dbReference>
<feature type="region of interest" description="Disordered" evidence="7">
    <location>
        <begin position="408"/>
        <end position="440"/>
    </location>
</feature>
<feature type="region of interest" description="Disordered" evidence="7">
    <location>
        <begin position="618"/>
        <end position="744"/>
    </location>
</feature>
<feature type="compositionally biased region" description="Gly residues" evidence="7">
    <location>
        <begin position="645"/>
        <end position="655"/>
    </location>
</feature>
<dbReference type="FunFam" id="2.40.240.130:FF:000001">
    <property type="entry name" value="Segment polarity protein dishevelled homolog DVL-1"/>
    <property type="match status" value="1"/>
</dbReference>
<dbReference type="SUPFAM" id="SSF54236">
    <property type="entry name" value="Ubiquitin-like"/>
    <property type="match status" value="1"/>
</dbReference>
<evidence type="ECO:0000256" key="2">
    <source>
        <dbReference type="ARBA" id="ARBA00008735"/>
    </source>
</evidence>
<feature type="compositionally biased region" description="Low complexity" evidence="7">
    <location>
        <begin position="656"/>
        <end position="665"/>
    </location>
</feature>
<feature type="compositionally biased region" description="Polar residues" evidence="7">
    <location>
        <begin position="672"/>
        <end position="681"/>
    </location>
</feature>
<feature type="compositionally biased region" description="Acidic residues" evidence="7">
    <location>
        <begin position="215"/>
        <end position="231"/>
    </location>
</feature>
<evidence type="ECO:0000256" key="7">
    <source>
        <dbReference type="SAM" id="MobiDB-lite"/>
    </source>
</evidence>
<dbReference type="SMART" id="SM00021">
    <property type="entry name" value="DAX"/>
    <property type="match status" value="1"/>
</dbReference>
<feature type="compositionally biased region" description="Low complexity" evidence="7">
    <location>
        <begin position="197"/>
        <end position="214"/>
    </location>
</feature>
<dbReference type="InterPro" id="IPR001158">
    <property type="entry name" value="DIX"/>
</dbReference>
<dbReference type="Pfam" id="PF00610">
    <property type="entry name" value="DEP"/>
    <property type="match status" value="1"/>
</dbReference>
<evidence type="ECO:0000256" key="1">
    <source>
        <dbReference type="ARBA" id="ARBA00004496"/>
    </source>
</evidence>
<keyword evidence="4" id="KW-0963">Cytoplasm</keyword>
<dbReference type="InterPro" id="IPR036390">
    <property type="entry name" value="WH_DNA-bd_sf"/>
</dbReference>
<dbReference type="KEGG" id="pmrn:116950553"/>
<dbReference type="InterPro" id="IPR029071">
    <property type="entry name" value="Ubiquitin-like_domsf"/>
</dbReference>
<protein>
    <submittedName>
        <fullName evidence="12">Segment polarity protein dishevelled homolog DVL-3-like isoform X1</fullName>
    </submittedName>
</protein>
<evidence type="ECO:0000259" key="9">
    <source>
        <dbReference type="PROSITE" id="PS50186"/>
    </source>
</evidence>
<sequence>MGETKIIYHIDEEETPYLVKVAVPAELVTLADFKAVLNKPHCKFYFKSMDADFGVVKEEISDDAARLPCFNGRVVSWLVAADPSETGSQCSEPKAELPPPLERTGGIGDSRPPSFHPNPAGSQESLDRATDTESVLSARSERRSRRDRDPRHEHTGPRPNGLVKPVPGRPLHAPQHPHHAPPHHAVAAPHHHHHHAAPAAPHQHAYDASSVVSSELEETSAFDSEEDEDDDNASRFSTSTEQTGSSRLLKRHRRRRRKHRMQEMDRASSFSSITDSTMSLNIITVTLNMEKYNFLGISIVGQSNERGDGGIYIGSIMKGGAVAADGRIEPGDMLLQVNEVSFENLSNDDAVRVLREVVHKPGPISLTVAKCWDPTPRSYFTIPRNEPVRPIDPAVWVSQAAAMTGTFPRYPPSHSMSTVTSGSSSLTSSVPESERESPRGYDEYQLSVHTDMVTITKAMSAPESGLEVRDRMWLKIKIQNAFIGSDVVDWLFSHVEGFADRRDARKFASRLLQAGLIRHTVNKITFSEQCYYIFGDLTADLSKLTLQEPDCASISSDQDTLAPLPLAAGGPWATLSHPYGAAFHHYPPPAVPAHPHAYSPYPPGYHEVTGYAYAVAAAPSQHSEGSHSSGSNRSGGKERDHRRIGGSGSAGGGANEGRSSAGSGSESDRASTRSGVSSAGTAQRRERADSVRSFPGSEAHSAHSARRSSAGSSAAGSSHHQHHHHHPPGPPPPPPPPPPFYHHAYGPPGIPPPYAVPPGMIAVPGPIHVHQLHQQQPQMMPGGVGGGSGPPSAVGGGGPPPPGAPPVRDLGSVPPELMGSRQSFHMAMGNPCEFFVDVM</sequence>
<evidence type="ECO:0000256" key="6">
    <source>
        <dbReference type="PROSITE-ProRule" id="PRU00069"/>
    </source>
</evidence>
<dbReference type="Gene3D" id="2.40.240.130">
    <property type="match status" value="1"/>
</dbReference>
<dbReference type="InterPro" id="IPR038207">
    <property type="entry name" value="DIX_dom_sf"/>
</dbReference>
<dbReference type="Proteomes" id="UP001318040">
    <property type="component" value="Chromosome 39"/>
</dbReference>
<dbReference type="GeneID" id="116950553"/>
<evidence type="ECO:0000313" key="12">
    <source>
        <dbReference type="RefSeq" id="XP_032824320.1"/>
    </source>
</evidence>
<feature type="compositionally biased region" description="Gly residues" evidence="7">
    <location>
        <begin position="782"/>
        <end position="797"/>
    </location>
</feature>
<dbReference type="RefSeq" id="XP_032824320.1">
    <property type="nucleotide sequence ID" value="XM_032968429.1"/>
</dbReference>
<dbReference type="AlphaFoldDB" id="A0AAJ7TUG0"/>
<dbReference type="GO" id="GO:0005829">
    <property type="term" value="C:cytosol"/>
    <property type="evidence" value="ECO:0007669"/>
    <property type="project" value="TreeGrafter"/>
</dbReference>
<reference evidence="12" key="1">
    <citation type="submission" date="2025-08" db="UniProtKB">
        <authorList>
            <consortium name="RefSeq"/>
        </authorList>
    </citation>
    <scope>IDENTIFICATION</scope>
    <source>
        <tissue evidence="12">Sperm</tissue>
    </source>
</reference>
<dbReference type="PROSITE" id="PS50841">
    <property type="entry name" value="DIX"/>
    <property type="match status" value="1"/>
</dbReference>
<keyword evidence="3" id="KW-0217">Developmental protein</keyword>
<dbReference type="InterPro" id="IPR015506">
    <property type="entry name" value="Dsh/Dvl-rel"/>
</dbReference>
<evidence type="ECO:0000256" key="4">
    <source>
        <dbReference type="ARBA" id="ARBA00022490"/>
    </source>
</evidence>
<evidence type="ECO:0000256" key="3">
    <source>
        <dbReference type="ARBA" id="ARBA00022473"/>
    </source>
</evidence>
<dbReference type="GO" id="GO:0060070">
    <property type="term" value="P:canonical Wnt signaling pathway"/>
    <property type="evidence" value="ECO:0007669"/>
    <property type="project" value="TreeGrafter"/>
</dbReference>
<dbReference type="InterPro" id="IPR001478">
    <property type="entry name" value="PDZ"/>
</dbReference>
<feature type="region of interest" description="Disordered" evidence="7">
    <location>
        <begin position="773"/>
        <end position="809"/>
    </location>
</feature>
<dbReference type="PROSITE" id="PS50186">
    <property type="entry name" value="DEP"/>
    <property type="match status" value="1"/>
</dbReference>
<dbReference type="InterPro" id="IPR000591">
    <property type="entry name" value="DEP_dom"/>
</dbReference>
<dbReference type="Pfam" id="PF12316">
    <property type="entry name" value="Dsh_C"/>
    <property type="match status" value="2"/>
</dbReference>
<dbReference type="SUPFAM" id="SSF46785">
    <property type="entry name" value="Winged helix' DNA-binding domain"/>
    <property type="match status" value="1"/>
</dbReference>
<comment type="similarity">
    <text evidence="2">Belongs to the DSH family.</text>
</comment>
<evidence type="ECO:0000313" key="11">
    <source>
        <dbReference type="Proteomes" id="UP001318040"/>
    </source>
</evidence>
<dbReference type="PANTHER" id="PTHR10878:SF25">
    <property type="entry name" value="SEGMENT POLARITY PROTEIN DISHEVELLED"/>
    <property type="match status" value="1"/>
</dbReference>
<dbReference type="Pfam" id="PF00595">
    <property type="entry name" value="PDZ"/>
    <property type="match status" value="1"/>
</dbReference>
<dbReference type="Gene3D" id="2.30.42.10">
    <property type="match status" value="1"/>
</dbReference>
<name>A0AAJ7TUG0_PETMA</name>
<dbReference type="InterPro" id="IPR024580">
    <property type="entry name" value="Dishevelled_C-dom"/>
</dbReference>
<dbReference type="CDD" id="cd06717">
    <property type="entry name" value="PDZ_Dishevelled-like"/>
    <property type="match status" value="1"/>
</dbReference>
<feature type="compositionally biased region" description="Low complexity" evidence="7">
    <location>
        <begin position="413"/>
        <end position="431"/>
    </location>
</feature>